<dbReference type="HOGENOM" id="CLU_2857822_0_0_9"/>
<protein>
    <submittedName>
        <fullName evidence="1">Uncharacterized protein</fullName>
    </submittedName>
</protein>
<accession>B0PF34</accession>
<comment type="caution">
    <text evidence="1">The sequence shown here is derived from an EMBL/GenBank/DDBJ whole genome shotgun (WGS) entry which is preliminary data.</text>
</comment>
<dbReference type="AlphaFoldDB" id="B0PF34"/>
<evidence type="ECO:0000313" key="1">
    <source>
        <dbReference type="EMBL" id="EDS09967.1"/>
    </source>
</evidence>
<keyword evidence="2" id="KW-1185">Reference proteome</keyword>
<evidence type="ECO:0000313" key="2">
    <source>
        <dbReference type="Proteomes" id="UP000003803"/>
    </source>
</evidence>
<organism evidence="1 2">
    <name type="scientific">Anaerotruncus colihominis DSM 17241</name>
    <dbReference type="NCBI Taxonomy" id="445972"/>
    <lineage>
        <taxon>Bacteria</taxon>
        <taxon>Bacillati</taxon>
        <taxon>Bacillota</taxon>
        <taxon>Clostridia</taxon>
        <taxon>Eubacteriales</taxon>
        <taxon>Oscillospiraceae</taxon>
        <taxon>Anaerotruncus</taxon>
    </lineage>
</organism>
<reference evidence="1" key="1">
    <citation type="submission" date="2007-11" db="EMBL/GenBank/DDBJ databases">
        <authorList>
            <person name="Fulton L."/>
            <person name="Clifton S."/>
            <person name="Fulton B."/>
            <person name="Xu J."/>
            <person name="Minx P."/>
            <person name="Pepin K.H."/>
            <person name="Johnson M."/>
            <person name="Thiruvilangam P."/>
            <person name="Bhonagiri V."/>
            <person name="Nash W.E."/>
            <person name="Mardis E.R."/>
            <person name="Wilson R.K."/>
        </authorList>
    </citation>
    <scope>NUCLEOTIDE SEQUENCE [LARGE SCALE GENOMIC DNA]</scope>
    <source>
        <strain evidence="1">DSM 17241</strain>
    </source>
</reference>
<dbReference type="EMBL" id="ABGD02000025">
    <property type="protein sequence ID" value="EDS09967.1"/>
    <property type="molecule type" value="Genomic_DNA"/>
</dbReference>
<name>B0PF34_9FIRM</name>
<reference evidence="1" key="2">
    <citation type="submission" date="2013-09" db="EMBL/GenBank/DDBJ databases">
        <title>Draft genome sequence of Anaerotruncus colihominis(DSM 17241).</title>
        <authorList>
            <person name="Sudarsanam P."/>
            <person name="Ley R."/>
            <person name="Guruge J."/>
            <person name="Turnbaugh P.J."/>
            <person name="Mahowald M."/>
            <person name="Liep D."/>
            <person name="Gordon J."/>
        </authorList>
    </citation>
    <scope>NUCLEOTIDE SEQUENCE</scope>
    <source>
        <strain evidence="1">DSM 17241</strain>
    </source>
</reference>
<dbReference type="Proteomes" id="UP000003803">
    <property type="component" value="Unassembled WGS sequence"/>
</dbReference>
<sequence>MTHEPFLYPFLLHIKIFDWISKTTLFFHKADSYDLLNLTNILFLEYICLDLEYFYRYNMIIDVK</sequence>
<proteinExistence type="predicted"/>
<gene>
    <name evidence="1" type="ORF">ANACOL_03413</name>
</gene>